<accession>A0A9N7MJD5</accession>
<gene>
    <name evidence="2" type="ORF">SHERM_09856</name>
</gene>
<comment type="caution">
    <text evidence="2">The sequence shown here is derived from an EMBL/GenBank/DDBJ whole genome shotgun (WGS) entry which is preliminary data.</text>
</comment>
<dbReference type="GO" id="GO:0004672">
    <property type="term" value="F:protein kinase activity"/>
    <property type="evidence" value="ECO:0007669"/>
    <property type="project" value="InterPro"/>
</dbReference>
<organism evidence="2 3">
    <name type="scientific">Striga hermonthica</name>
    <name type="common">Purple witchweed</name>
    <name type="synonym">Buchnera hermonthica</name>
    <dbReference type="NCBI Taxonomy" id="68872"/>
    <lineage>
        <taxon>Eukaryota</taxon>
        <taxon>Viridiplantae</taxon>
        <taxon>Streptophyta</taxon>
        <taxon>Embryophyta</taxon>
        <taxon>Tracheophyta</taxon>
        <taxon>Spermatophyta</taxon>
        <taxon>Magnoliopsida</taxon>
        <taxon>eudicotyledons</taxon>
        <taxon>Gunneridae</taxon>
        <taxon>Pentapetalae</taxon>
        <taxon>asterids</taxon>
        <taxon>lamiids</taxon>
        <taxon>Lamiales</taxon>
        <taxon>Orobanchaceae</taxon>
        <taxon>Buchnereae</taxon>
        <taxon>Striga</taxon>
    </lineage>
</organism>
<evidence type="ECO:0000313" key="2">
    <source>
        <dbReference type="EMBL" id="CAA0806979.1"/>
    </source>
</evidence>
<proteinExistence type="predicted"/>
<evidence type="ECO:0000313" key="3">
    <source>
        <dbReference type="Proteomes" id="UP001153555"/>
    </source>
</evidence>
<reference evidence="2" key="1">
    <citation type="submission" date="2019-12" db="EMBL/GenBank/DDBJ databases">
        <authorList>
            <person name="Scholes J."/>
        </authorList>
    </citation>
    <scope>NUCLEOTIDE SEQUENCE</scope>
</reference>
<dbReference type="InterPro" id="IPR052751">
    <property type="entry name" value="Plant_MAPKKK"/>
</dbReference>
<dbReference type="SUPFAM" id="SSF56112">
    <property type="entry name" value="Protein kinase-like (PK-like)"/>
    <property type="match status" value="2"/>
</dbReference>
<keyword evidence="2" id="KW-0808">Transferase</keyword>
<dbReference type="Gene3D" id="1.10.510.10">
    <property type="entry name" value="Transferase(Phosphotransferase) domain 1"/>
    <property type="match status" value="1"/>
</dbReference>
<dbReference type="EMBL" id="CACSLK010000984">
    <property type="protein sequence ID" value="CAA0806979.1"/>
    <property type="molecule type" value="Genomic_DNA"/>
</dbReference>
<evidence type="ECO:0000259" key="1">
    <source>
        <dbReference type="PROSITE" id="PS50011"/>
    </source>
</evidence>
<dbReference type="GO" id="GO:0005524">
    <property type="term" value="F:ATP binding"/>
    <property type="evidence" value="ECO:0007669"/>
    <property type="project" value="InterPro"/>
</dbReference>
<sequence length="175" mass="19699">MEVSTHTRSTPSLRHIHGLDYVHCALKPDNVLLVADDVDEDLFTAKVSDFGLSEERGTVPHPSSTAAYLSPEATLFGRREEPSDHVVDWIRGLLLGEESYERVYKATLINSTSLIAIAVKTSLSETLGKEFEILVRLYECLHVIRCLGYHTTQVMRSGWLLTMLNVKRGDLRCVR</sequence>
<feature type="domain" description="Protein kinase" evidence="1">
    <location>
        <begin position="1"/>
        <end position="175"/>
    </location>
</feature>
<dbReference type="GO" id="GO:0007165">
    <property type="term" value="P:signal transduction"/>
    <property type="evidence" value="ECO:0007669"/>
    <property type="project" value="TreeGrafter"/>
</dbReference>
<dbReference type="Pfam" id="PF00069">
    <property type="entry name" value="Pkinase"/>
    <property type="match status" value="1"/>
</dbReference>
<dbReference type="AlphaFoldDB" id="A0A9N7MJD5"/>
<keyword evidence="2" id="KW-0418">Kinase</keyword>
<dbReference type="PROSITE" id="PS50011">
    <property type="entry name" value="PROTEIN_KINASE_DOM"/>
    <property type="match status" value="1"/>
</dbReference>
<name>A0A9N7MJD5_STRHE</name>
<dbReference type="Proteomes" id="UP001153555">
    <property type="component" value="Unassembled WGS sequence"/>
</dbReference>
<dbReference type="PANTHER" id="PTHR48011">
    <property type="entry name" value="CCR4-NOT TRANSCRIPTIONAL COMPLEX SUBUNIT CAF120-RELATED"/>
    <property type="match status" value="1"/>
</dbReference>
<protein>
    <submittedName>
        <fullName evidence="2">Protein kinase superfamily protein</fullName>
    </submittedName>
</protein>
<dbReference type="InterPro" id="IPR011009">
    <property type="entry name" value="Kinase-like_dom_sf"/>
</dbReference>
<dbReference type="InterPro" id="IPR000719">
    <property type="entry name" value="Prot_kinase_dom"/>
</dbReference>
<keyword evidence="3" id="KW-1185">Reference proteome</keyword>
<dbReference type="PANTHER" id="PTHR48011:SF56">
    <property type="entry name" value="PROTEIN KINASE DOMAIN-CONTAINING PROTEIN"/>
    <property type="match status" value="1"/>
</dbReference>